<dbReference type="Proteomes" id="UP000290365">
    <property type="component" value="Chromosome"/>
</dbReference>
<keyword evidence="1" id="KW-0285">Flavoprotein</keyword>
<dbReference type="InterPro" id="IPR019921">
    <property type="entry name" value="Lucif-like_OxRdtase_Rv2161c"/>
</dbReference>
<reference evidence="6 7" key="1">
    <citation type="submission" date="2019-01" db="EMBL/GenBank/DDBJ databases">
        <title>Ktedonosporobacter rubrisoli SCAWS-G2.</title>
        <authorList>
            <person name="Huang Y."/>
            <person name="Yan B."/>
        </authorList>
    </citation>
    <scope>NUCLEOTIDE SEQUENCE [LARGE SCALE GENOMIC DNA]</scope>
    <source>
        <strain evidence="6 7">SCAWS-G2</strain>
    </source>
</reference>
<dbReference type="OrthoDB" id="3284378at2"/>
<name>A0A4P6JMW7_KTERU</name>
<dbReference type="Pfam" id="PF00296">
    <property type="entry name" value="Bac_luciferase"/>
    <property type="match status" value="1"/>
</dbReference>
<dbReference type="Gene3D" id="3.20.20.30">
    <property type="entry name" value="Luciferase-like domain"/>
    <property type="match status" value="1"/>
</dbReference>
<dbReference type="PANTHER" id="PTHR42847:SF4">
    <property type="entry name" value="ALKANESULFONATE MONOOXYGENASE-RELATED"/>
    <property type="match status" value="1"/>
</dbReference>
<dbReference type="NCBIfam" id="TIGR03619">
    <property type="entry name" value="F420_Rv2161c"/>
    <property type="match status" value="1"/>
</dbReference>
<dbReference type="KEGG" id="kbs:EPA93_11740"/>
<evidence type="ECO:0000313" key="6">
    <source>
        <dbReference type="EMBL" id="QBD76637.1"/>
    </source>
</evidence>
<evidence type="ECO:0000313" key="7">
    <source>
        <dbReference type="Proteomes" id="UP000290365"/>
    </source>
</evidence>
<dbReference type="InterPro" id="IPR011251">
    <property type="entry name" value="Luciferase-like_dom"/>
</dbReference>
<dbReference type="PANTHER" id="PTHR42847">
    <property type="entry name" value="ALKANESULFONATE MONOOXYGENASE"/>
    <property type="match status" value="1"/>
</dbReference>
<dbReference type="GO" id="GO:0008726">
    <property type="term" value="F:alkanesulfonate monooxygenase activity"/>
    <property type="evidence" value="ECO:0007669"/>
    <property type="project" value="TreeGrafter"/>
</dbReference>
<protein>
    <submittedName>
        <fullName evidence="6">LLM class F420-dependent oxidoreductase</fullName>
    </submittedName>
</protein>
<evidence type="ECO:0000256" key="4">
    <source>
        <dbReference type="ARBA" id="ARBA00023033"/>
    </source>
</evidence>
<dbReference type="SUPFAM" id="SSF51679">
    <property type="entry name" value="Bacterial luciferase-like"/>
    <property type="match status" value="1"/>
</dbReference>
<keyword evidence="7" id="KW-1185">Reference proteome</keyword>
<evidence type="ECO:0000256" key="1">
    <source>
        <dbReference type="ARBA" id="ARBA00022630"/>
    </source>
</evidence>
<dbReference type="EMBL" id="CP035758">
    <property type="protein sequence ID" value="QBD76637.1"/>
    <property type="molecule type" value="Genomic_DNA"/>
</dbReference>
<keyword evidence="3" id="KW-0560">Oxidoreductase</keyword>
<keyword evidence="2" id="KW-0288">FMN</keyword>
<dbReference type="InterPro" id="IPR036661">
    <property type="entry name" value="Luciferase-like_sf"/>
</dbReference>
<evidence type="ECO:0000256" key="3">
    <source>
        <dbReference type="ARBA" id="ARBA00023002"/>
    </source>
</evidence>
<organism evidence="6 7">
    <name type="scientific">Ktedonosporobacter rubrisoli</name>
    <dbReference type="NCBI Taxonomy" id="2509675"/>
    <lineage>
        <taxon>Bacteria</taxon>
        <taxon>Bacillati</taxon>
        <taxon>Chloroflexota</taxon>
        <taxon>Ktedonobacteria</taxon>
        <taxon>Ktedonobacterales</taxon>
        <taxon>Ktedonosporobacteraceae</taxon>
        <taxon>Ktedonosporobacter</taxon>
    </lineage>
</organism>
<keyword evidence="4" id="KW-0503">Monooxygenase</keyword>
<accession>A0A4P6JMW7</accession>
<dbReference type="InterPro" id="IPR050172">
    <property type="entry name" value="SsuD_RutA_monooxygenase"/>
</dbReference>
<evidence type="ECO:0000256" key="2">
    <source>
        <dbReference type="ARBA" id="ARBA00022643"/>
    </source>
</evidence>
<proteinExistence type="predicted"/>
<gene>
    <name evidence="6" type="ORF">EPA93_11740</name>
</gene>
<evidence type="ECO:0000259" key="5">
    <source>
        <dbReference type="Pfam" id="PF00296"/>
    </source>
</evidence>
<dbReference type="AlphaFoldDB" id="A0A4P6JMW7"/>
<sequence>MESLKYALHGINLQSYTTPQIIGDVARAAEEAGFESLWTGEHTVLPEHSSFQPATTPILDPLLVLTHVAAITHTLKLVTGVIILPQRQPLVLAKEIATLDHLSGGRVMAGFGVGFLEPEFEALGVPFAERGARTDEYLEAMLAIWSQDHPAYHGRFVSFANIQAYPRPLQQPAPPIIIGGTSTAALRRAAKFAQGWFAPVLDTEHLPNIINKLHQFEQEGARPAGLAPLEISTYLSEAPTPGQAEQLAARGVHRLVLALPTPADRDTALRFIEHTSQTLLQ</sequence>
<feature type="domain" description="Luciferase-like" evidence="5">
    <location>
        <begin position="17"/>
        <end position="260"/>
    </location>
</feature>
<dbReference type="GO" id="GO:0046306">
    <property type="term" value="P:alkanesulfonate catabolic process"/>
    <property type="evidence" value="ECO:0007669"/>
    <property type="project" value="TreeGrafter"/>
</dbReference>